<sequence length="183" mass="21007">MLQGSSLPMLRGPMPSEPQGPSRMNKQPHLTRPLAQNISQATISHFLYGPTTDHSWSLNTAEFDYRWDILRSGAFHRNVEQREVVILWDSGVPIWHFNRLIHLTKALDIGLIRDELGDTVVPLAIVQKLEAQMATLLHHIQPWMQKSIAESEARIDQMMEGMMDQKVHAVNKRLNAFELRVLE</sequence>
<feature type="region of interest" description="Disordered" evidence="1">
    <location>
        <begin position="1"/>
        <end position="29"/>
    </location>
</feature>
<gene>
    <name evidence="2" type="ORF">H5410_061045</name>
</gene>
<dbReference type="AlphaFoldDB" id="A0A9J5W7G2"/>
<dbReference type="EMBL" id="JACXVP010000012">
    <property type="protein sequence ID" value="KAG5571279.1"/>
    <property type="molecule type" value="Genomic_DNA"/>
</dbReference>
<reference evidence="2 3" key="1">
    <citation type="submission" date="2020-09" db="EMBL/GenBank/DDBJ databases">
        <title>De no assembly of potato wild relative species, Solanum commersonii.</title>
        <authorList>
            <person name="Cho K."/>
        </authorList>
    </citation>
    <scope>NUCLEOTIDE SEQUENCE [LARGE SCALE GENOMIC DNA]</scope>
    <source>
        <strain evidence="2">LZ3.2</strain>
        <tissue evidence="2">Leaf</tissue>
    </source>
</reference>
<evidence type="ECO:0000313" key="2">
    <source>
        <dbReference type="EMBL" id="KAG5571279.1"/>
    </source>
</evidence>
<protein>
    <submittedName>
        <fullName evidence="2">Uncharacterized protein</fullName>
    </submittedName>
</protein>
<name>A0A9J5W7G2_SOLCO</name>
<dbReference type="Proteomes" id="UP000824120">
    <property type="component" value="Chromosome 12"/>
</dbReference>
<organism evidence="2 3">
    <name type="scientific">Solanum commersonii</name>
    <name type="common">Commerson's wild potato</name>
    <name type="synonym">Commerson's nightshade</name>
    <dbReference type="NCBI Taxonomy" id="4109"/>
    <lineage>
        <taxon>Eukaryota</taxon>
        <taxon>Viridiplantae</taxon>
        <taxon>Streptophyta</taxon>
        <taxon>Embryophyta</taxon>
        <taxon>Tracheophyta</taxon>
        <taxon>Spermatophyta</taxon>
        <taxon>Magnoliopsida</taxon>
        <taxon>eudicotyledons</taxon>
        <taxon>Gunneridae</taxon>
        <taxon>Pentapetalae</taxon>
        <taxon>asterids</taxon>
        <taxon>lamiids</taxon>
        <taxon>Solanales</taxon>
        <taxon>Solanaceae</taxon>
        <taxon>Solanoideae</taxon>
        <taxon>Solaneae</taxon>
        <taxon>Solanum</taxon>
    </lineage>
</organism>
<evidence type="ECO:0000313" key="3">
    <source>
        <dbReference type="Proteomes" id="UP000824120"/>
    </source>
</evidence>
<evidence type="ECO:0000256" key="1">
    <source>
        <dbReference type="SAM" id="MobiDB-lite"/>
    </source>
</evidence>
<accession>A0A9J5W7G2</accession>
<proteinExistence type="predicted"/>
<comment type="caution">
    <text evidence="2">The sequence shown here is derived from an EMBL/GenBank/DDBJ whole genome shotgun (WGS) entry which is preliminary data.</text>
</comment>
<keyword evidence="3" id="KW-1185">Reference proteome</keyword>